<keyword evidence="3 4" id="KW-0732">Signal</keyword>
<dbReference type="PANTHER" id="PTHR35936:SF38">
    <property type="entry name" value="GLUTAMINE-BINDING PERIPLASMIC PROTEIN"/>
    <property type="match status" value="1"/>
</dbReference>
<keyword evidence="7" id="KW-1185">Reference proteome</keyword>
<dbReference type="InterPro" id="IPR018313">
    <property type="entry name" value="SBP_3_CS"/>
</dbReference>
<comment type="similarity">
    <text evidence="2">Belongs to the bacterial solute-binding protein 3 family.</text>
</comment>
<evidence type="ECO:0000256" key="1">
    <source>
        <dbReference type="ARBA" id="ARBA00004196"/>
    </source>
</evidence>
<dbReference type="PANTHER" id="PTHR35936">
    <property type="entry name" value="MEMBRANE-BOUND LYTIC MUREIN TRANSGLYCOSYLASE F"/>
    <property type="match status" value="1"/>
</dbReference>
<dbReference type="InterPro" id="IPR001638">
    <property type="entry name" value="Solute-binding_3/MltF_N"/>
</dbReference>
<evidence type="ECO:0000313" key="7">
    <source>
        <dbReference type="Proteomes" id="UP001550348"/>
    </source>
</evidence>
<dbReference type="RefSeq" id="WP_355667482.1">
    <property type="nucleotide sequence ID" value="NZ_JBEXRX010000137.1"/>
</dbReference>
<comment type="subcellular location">
    <subcellularLocation>
        <location evidence="1">Cell envelope</location>
    </subcellularLocation>
</comment>
<evidence type="ECO:0000313" key="6">
    <source>
        <dbReference type="EMBL" id="MEU0155928.1"/>
    </source>
</evidence>
<sequence length="111" mass="11360">MRRTLKGQLFAGALLVVVASGLTACTSTGANPDGDAIHLVQAGKLTTCTHLPYPPFQSRDGSGKVVGFDVDLVDLVAQRLGVAQAIVDTPFEGIKSGADLNAGKCDTPPPA</sequence>
<dbReference type="Proteomes" id="UP001550348">
    <property type="component" value="Unassembled WGS sequence"/>
</dbReference>
<dbReference type="PROSITE" id="PS51257">
    <property type="entry name" value="PROKAR_LIPOPROTEIN"/>
    <property type="match status" value="1"/>
</dbReference>
<dbReference type="SUPFAM" id="SSF53850">
    <property type="entry name" value="Periplasmic binding protein-like II"/>
    <property type="match status" value="1"/>
</dbReference>
<evidence type="ECO:0000256" key="2">
    <source>
        <dbReference type="ARBA" id="ARBA00010333"/>
    </source>
</evidence>
<dbReference type="Pfam" id="PF00497">
    <property type="entry name" value="SBP_bac_3"/>
    <property type="match status" value="1"/>
</dbReference>
<dbReference type="Gene3D" id="3.40.190.10">
    <property type="entry name" value="Periplasmic binding protein-like II"/>
    <property type="match status" value="1"/>
</dbReference>
<feature type="chain" id="PRO_5045650572" evidence="4">
    <location>
        <begin position="25"/>
        <end position="111"/>
    </location>
</feature>
<feature type="domain" description="Solute-binding protein family 3/N-terminal" evidence="5">
    <location>
        <begin position="45"/>
        <end position="106"/>
    </location>
</feature>
<evidence type="ECO:0000256" key="4">
    <source>
        <dbReference type="SAM" id="SignalP"/>
    </source>
</evidence>
<feature type="signal peptide" evidence="4">
    <location>
        <begin position="1"/>
        <end position="24"/>
    </location>
</feature>
<dbReference type="EMBL" id="JBEXRX010000137">
    <property type="protein sequence ID" value="MEU0155928.1"/>
    <property type="molecule type" value="Genomic_DNA"/>
</dbReference>
<protein>
    <submittedName>
        <fullName evidence="6">Transporter substrate-binding domain-containing protein</fullName>
    </submittedName>
</protein>
<name>A0ABV2VT01_9ACTN</name>
<organism evidence="6 7">
    <name type="scientific">Micromonospora fulviviridis</name>
    <dbReference type="NCBI Taxonomy" id="47860"/>
    <lineage>
        <taxon>Bacteria</taxon>
        <taxon>Bacillati</taxon>
        <taxon>Actinomycetota</taxon>
        <taxon>Actinomycetes</taxon>
        <taxon>Micromonosporales</taxon>
        <taxon>Micromonosporaceae</taxon>
        <taxon>Micromonospora</taxon>
    </lineage>
</organism>
<accession>A0ABV2VT01</accession>
<proteinExistence type="inferred from homology"/>
<gene>
    <name evidence="6" type="ORF">ABZ071_29350</name>
</gene>
<dbReference type="PROSITE" id="PS01039">
    <property type="entry name" value="SBP_BACTERIAL_3"/>
    <property type="match status" value="1"/>
</dbReference>
<evidence type="ECO:0000256" key="3">
    <source>
        <dbReference type="ARBA" id="ARBA00022729"/>
    </source>
</evidence>
<comment type="caution">
    <text evidence="6">The sequence shown here is derived from an EMBL/GenBank/DDBJ whole genome shotgun (WGS) entry which is preliminary data.</text>
</comment>
<evidence type="ECO:0000259" key="5">
    <source>
        <dbReference type="Pfam" id="PF00497"/>
    </source>
</evidence>
<reference evidence="6 7" key="1">
    <citation type="submission" date="2024-06" db="EMBL/GenBank/DDBJ databases">
        <title>The Natural Products Discovery Center: Release of the First 8490 Sequenced Strains for Exploring Actinobacteria Biosynthetic Diversity.</title>
        <authorList>
            <person name="Kalkreuter E."/>
            <person name="Kautsar S.A."/>
            <person name="Yang D."/>
            <person name="Bader C.D."/>
            <person name="Teijaro C.N."/>
            <person name="Fluegel L."/>
            <person name="Davis C.M."/>
            <person name="Simpson J.R."/>
            <person name="Lauterbach L."/>
            <person name="Steele A.D."/>
            <person name="Gui C."/>
            <person name="Meng S."/>
            <person name="Li G."/>
            <person name="Viehrig K."/>
            <person name="Ye F."/>
            <person name="Su P."/>
            <person name="Kiefer A.F."/>
            <person name="Nichols A."/>
            <person name="Cepeda A.J."/>
            <person name="Yan W."/>
            <person name="Fan B."/>
            <person name="Jiang Y."/>
            <person name="Adhikari A."/>
            <person name="Zheng C.-J."/>
            <person name="Schuster L."/>
            <person name="Cowan T.M."/>
            <person name="Smanski M.J."/>
            <person name="Chevrette M.G."/>
            <person name="De Carvalho L.P.S."/>
            <person name="Shen B."/>
        </authorList>
    </citation>
    <scope>NUCLEOTIDE SEQUENCE [LARGE SCALE GENOMIC DNA]</scope>
    <source>
        <strain evidence="6 7">NPDC006286</strain>
    </source>
</reference>